<dbReference type="InterPro" id="IPR012854">
    <property type="entry name" value="Cu_amine_oxidase-like_N"/>
</dbReference>
<keyword evidence="6" id="KW-1185">Reference proteome</keyword>
<dbReference type="InterPro" id="IPR050695">
    <property type="entry name" value="N-acetylmuramoyl_amidase_3"/>
</dbReference>
<dbReference type="InterPro" id="IPR002508">
    <property type="entry name" value="MurNAc-LAA_cat"/>
</dbReference>
<dbReference type="Gene3D" id="2.60.40.3500">
    <property type="match status" value="1"/>
</dbReference>
<keyword evidence="1" id="KW-0378">Hydrolase</keyword>
<accession>A0ABQ4MC01</accession>
<gene>
    <name evidence="5" type="ORF">J42TS3_25040</name>
</gene>
<evidence type="ECO:0000256" key="2">
    <source>
        <dbReference type="SAM" id="MobiDB-lite"/>
    </source>
</evidence>
<evidence type="ECO:0000259" key="4">
    <source>
        <dbReference type="SMART" id="SM00646"/>
    </source>
</evidence>
<dbReference type="Proteomes" id="UP000679992">
    <property type="component" value="Unassembled WGS sequence"/>
</dbReference>
<dbReference type="Gene3D" id="3.30.457.10">
    <property type="entry name" value="Copper amine oxidase-like, N-terminal domain"/>
    <property type="match status" value="1"/>
</dbReference>
<dbReference type="SUPFAM" id="SSF53187">
    <property type="entry name" value="Zn-dependent exopeptidases"/>
    <property type="match status" value="1"/>
</dbReference>
<feature type="domain" description="MurNAc-LAA" evidence="4">
    <location>
        <begin position="367"/>
        <end position="474"/>
    </location>
</feature>
<keyword evidence="3" id="KW-0732">Signal</keyword>
<dbReference type="Pfam" id="PF07833">
    <property type="entry name" value="Cu_amine_oxidN1"/>
    <property type="match status" value="1"/>
</dbReference>
<evidence type="ECO:0000256" key="1">
    <source>
        <dbReference type="ARBA" id="ARBA00022801"/>
    </source>
</evidence>
<dbReference type="Pfam" id="PF11741">
    <property type="entry name" value="AMIN"/>
    <property type="match status" value="1"/>
</dbReference>
<dbReference type="InterPro" id="IPR036582">
    <property type="entry name" value="Mao_N_sf"/>
</dbReference>
<dbReference type="InterPro" id="IPR021731">
    <property type="entry name" value="AMIN_dom"/>
</dbReference>
<dbReference type="Pfam" id="PF01520">
    <property type="entry name" value="Amidase_3"/>
    <property type="match status" value="1"/>
</dbReference>
<feature type="compositionally biased region" description="Gly residues" evidence="2">
    <location>
        <begin position="149"/>
        <end position="163"/>
    </location>
</feature>
<sequence length="480" mass="52044">MKKIGFTALMFFAMFLFIFPQWGQAAAGSTSIYLDGKALELPKNGEVQNVNGNVMIPIRVVVEELGFVVDWDKKTRTITIQQSDTQLKLVVGQSTALVNGTKVKLAAAPKLVSDTTIVPLRFVGEQMGLTVTWDNVKKSAHLITPNSGSGNGTGSGENAGGGNEEQTPDPVPDPTANLANVGGISFSDNRLMIAVDKNVKPSIFTMAGPDRIVIDLPNTKFADTFSNNLMLDQTQNGYFDVTEYPDVSKVRYALFDDQPSTIRVVLDMNYTKKYELINNNDGLIIVNLNTESSTPGTAPGGNGKKLVVIDAGHGGSDPGAISVTKKKEKDFNLAVVLKVQELLKQESDIDFVLTRSSDTYPTLQDRVKIANDLKADIFISVHANAGSATASGVETYYTRSESLSLAKVMHKYLVQSSGLSDRGVRSKSLHVTRETKMPAVLLECGYLSNKNDNAVLYTEDFQDRVAEGVVKGIKEYLGLN</sequence>
<dbReference type="PANTHER" id="PTHR30404:SF0">
    <property type="entry name" value="N-ACETYLMURAMOYL-L-ALANINE AMIDASE AMIC"/>
    <property type="match status" value="1"/>
</dbReference>
<dbReference type="SUPFAM" id="SSF55383">
    <property type="entry name" value="Copper amine oxidase, domain N"/>
    <property type="match status" value="1"/>
</dbReference>
<organism evidence="5 6">
    <name type="scientific">Paenibacillus vini</name>
    <dbReference type="NCBI Taxonomy" id="1476024"/>
    <lineage>
        <taxon>Bacteria</taxon>
        <taxon>Bacillati</taxon>
        <taxon>Bacillota</taxon>
        <taxon>Bacilli</taxon>
        <taxon>Bacillales</taxon>
        <taxon>Paenibacillaceae</taxon>
        <taxon>Paenibacillus</taxon>
    </lineage>
</organism>
<protein>
    <recommendedName>
        <fullName evidence="4">MurNAc-LAA domain-containing protein</fullName>
    </recommendedName>
</protein>
<evidence type="ECO:0000313" key="5">
    <source>
        <dbReference type="EMBL" id="GIP53469.1"/>
    </source>
</evidence>
<dbReference type="SMART" id="SM00646">
    <property type="entry name" value="Ami_3"/>
    <property type="match status" value="1"/>
</dbReference>
<feature type="signal peptide" evidence="3">
    <location>
        <begin position="1"/>
        <end position="25"/>
    </location>
</feature>
<dbReference type="Gene3D" id="3.40.630.40">
    <property type="entry name" value="Zn-dependent exopeptidases"/>
    <property type="match status" value="1"/>
</dbReference>
<proteinExistence type="predicted"/>
<dbReference type="PANTHER" id="PTHR30404">
    <property type="entry name" value="N-ACETYLMURAMOYL-L-ALANINE AMIDASE"/>
    <property type="match status" value="1"/>
</dbReference>
<comment type="caution">
    <text evidence="5">The sequence shown here is derived from an EMBL/GenBank/DDBJ whole genome shotgun (WGS) entry which is preliminary data.</text>
</comment>
<dbReference type="CDD" id="cd02696">
    <property type="entry name" value="MurNAc-LAA"/>
    <property type="match status" value="1"/>
</dbReference>
<feature type="chain" id="PRO_5045750397" description="MurNAc-LAA domain-containing protein" evidence="3">
    <location>
        <begin position="26"/>
        <end position="480"/>
    </location>
</feature>
<evidence type="ECO:0000256" key="3">
    <source>
        <dbReference type="SAM" id="SignalP"/>
    </source>
</evidence>
<dbReference type="EMBL" id="BOSL01000007">
    <property type="protein sequence ID" value="GIP53469.1"/>
    <property type="molecule type" value="Genomic_DNA"/>
</dbReference>
<reference evidence="5 6" key="1">
    <citation type="submission" date="2021-03" db="EMBL/GenBank/DDBJ databases">
        <title>Antimicrobial resistance genes in bacteria isolated from Japanese honey, and their potential for conferring macrolide and lincosamide resistance in the American foulbrood pathogen Paenibacillus larvae.</title>
        <authorList>
            <person name="Okamoto M."/>
            <person name="Kumagai M."/>
            <person name="Kanamori H."/>
            <person name="Takamatsu D."/>
        </authorList>
    </citation>
    <scope>NUCLEOTIDE SEQUENCE [LARGE SCALE GENOMIC DNA]</scope>
    <source>
        <strain evidence="5 6">J42TS3</strain>
    </source>
</reference>
<dbReference type="RefSeq" id="WP_213655023.1">
    <property type="nucleotide sequence ID" value="NZ_BOSL01000007.1"/>
</dbReference>
<feature type="region of interest" description="Disordered" evidence="2">
    <location>
        <begin position="142"/>
        <end position="179"/>
    </location>
</feature>
<name>A0ABQ4MC01_9BACL</name>
<evidence type="ECO:0000313" key="6">
    <source>
        <dbReference type="Proteomes" id="UP000679992"/>
    </source>
</evidence>